<keyword evidence="2" id="KW-1185">Reference proteome</keyword>
<dbReference type="Proteomes" id="UP000800040">
    <property type="component" value="Unassembled WGS sequence"/>
</dbReference>
<dbReference type="EMBL" id="ML975246">
    <property type="protein sequence ID" value="KAF1839162.1"/>
    <property type="molecule type" value="Genomic_DNA"/>
</dbReference>
<protein>
    <submittedName>
        <fullName evidence="1">Uncharacterized protein</fullName>
    </submittedName>
</protein>
<name>A0A6A5KSH8_9PLEO</name>
<organism evidence="1 2">
    <name type="scientific">Decorospora gaudefroyi</name>
    <dbReference type="NCBI Taxonomy" id="184978"/>
    <lineage>
        <taxon>Eukaryota</taxon>
        <taxon>Fungi</taxon>
        <taxon>Dikarya</taxon>
        <taxon>Ascomycota</taxon>
        <taxon>Pezizomycotina</taxon>
        <taxon>Dothideomycetes</taxon>
        <taxon>Pleosporomycetidae</taxon>
        <taxon>Pleosporales</taxon>
        <taxon>Pleosporineae</taxon>
        <taxon>Pleosporaceae</taxon>
        <taxon>Decorospora</taxon>
    </lineage>
</organism>
<proteinExistence type="predicted"/>
<reference evidence="1" key="1">
    <citation type="submission" date="2020-01" db="EMBL/GenBank/DDBJ databases">
        <authorList>
            <consortium name="DOE Joint Genome Institute"/>
            <person name="Haridas S."/>
            <person name="Albert R."/>
            <person name="Binder M."/>
            <person name="Bloem J."/>
            <person name="Labutti K."/>
            <person name="Salamov A."/>
            <person name="Andreopoulos B."/>
            <person name="Baker S.E."/>
            <person name="Barry K."/>
            <person name="Bills G."/>
            <person name="Bluhm B.H."/>
            <person name="Cannon C."/>
            <person name="Castanera R."/>
            <person name="Culley D.E."/>
            <person name="Daum C."/>
            <person name="Ezra D."/>
            <person name="Gonzalez J.B."/>
            <person name="Henrissat B."/>
            <person name="Kuo A."/>
            <person name="Liang C."/>
            <person name="Lipzen A."/>
            <person name="Lutzoni F."/>
            <person name="Magnuson J."/>
            <person name="Mondo S."/>
            <person name="Nolan M."/>
            <person name="Ohm R."/>
            <person name="Pangilinan J."/>
            <person name="Park H.-J."/>
            <person name="Ramirez L."/>
            <person name="Alfaro M."/>
            <person name="Sun H."/>
            <person name="Tritt A."/>
            <person name="Yoshinaga Y."/>
            <person name="Zwiers L.-H."/>
            <person name="Turgeon B.G."/>
            <person name="Goodwin S.B."/>
            <person name="Spatafora J.W."/>
            <person name="Crous P.W."/>
            <person name="Grigoriev I.V."/>
        </authorList>
    </citation>
    <scope>NUCLEOTIDE SEQUENCE</scope>
    <source>
        <strain evidence="1">P77</strain>
    </source>
</reference>
<evidence type="ECO:0000313" key="2">
    <source>
        <dbReference type="Proteomes" id="UP000800040"/>
    </source>
</evidence>
<accession>A0A6A5KSH8</accession>
<sequence length="136" mass="15054">MRRGVSRLCARAVGLSRISAPNPCVPVTSFILELAPPWVWFALHKARAEVRASSSFPTHLPEGRKQCGNLNPFRNARMRAWPRVYGRRTLLQSSTGRYLGGRRVGCAQPEKIIKVNGRCLGTYLPNLASSSLTYSG</sequence>
<dbReference type="AlphaFoldDB" id="A0A6A5KSH8"/>
<evidence type="ECO:0000313" key="1">
    <source>
        <dbReference type="EMBL" id="KAF1839162.1"/>
    </source>
</evidence>
<gene>
    <name evidence="1" type="ORF">BDW02DRAFT_229712</name>
</gene>